<dbReference type="Proteomes" id="UP001633002">
    <property type="component" value="Unassembled WGS sequence"/>
</dbReference>
<organism evidence="1 2">
    <name type="scientific">Riccia sorocarpa</name>
    <dbReference type="NCBI Taxonomy" id="122646"/>
    <lineage>
        <taxon>Eukaryota</taxon>
        <taxon>Viridiplantae</taxon>
        <taxon>Streptophyta</taxon>
        <taxon>Embryophyta</taxon>
        <taxon>Marchantiophyta</taxon>
        <taxon>Marchantiopsida</taxon>
        <taxon>Marchantiidae</taxon>
        <taxon>Marchantiales</taxon>
        <taxon>Ricciaceae</taxon>
        <taxon>Riccia</taxon>
    </lineage>
</organism>
<dbReference type="AlphaFoldDB" id="A0ABD3IAP9"/>
<proteinExistence type="predicted"/>
<sequence length="89" mass="9923">MFLPLDFEEDLGGNIQTSCSNRGLDVEVDLSTQLANAMMPSGRQWRRLLSIAVSFMELSDKAFKDLGANDREEVKLRSSQSAKEEGLDI</sequence>
<dbReference type="EMBL" id="JBJQOH010000001">
    <property type="protein sequence ID" value="KAL3700742.1"/>
    <property type="molecule type" value="Genomic_DNA"/>
</dbReference>
<comment type="caution">
    <text evidence="1">The sequence shown here is derived from an EMBL/GenBank/DDBJ whole genome shotgun (WGS) entry which is preliminary data.</text>
</comment>
<name>A0ABD3IAP9_9MARC</name>
<evidence type="ECO:0000313" key="2">
    <source>
        <dbReference type="Proteomes" id="UP001633002"/>
    </source>
</evidence>
<gene>
    <name evidence="1" type="ORF">R1sor_018764</name>
</gene>
<evidence type="ECO:0000313" key="1">
    <source>
        <dbReference type="EMBL" id="KAL3700742.1"/>
    </source>
</evidence>
<keyword evidence="2" id="KW-1185">Reference proteome</keyword>
<accession>A0ABD3IAP9</accession>
<reference evidence="1 2" key="1">
    <citation type="submission" date="2024-09" db="EMBL/GenBank/DDBJ databases">
        <title>Chromosome-scale assembly of Riccia sorocarpa.</title>
        <authorList>
            <person name="Paukszto L."/>
        </authorList>
    </citation>
    <scope>NUCLEOTIDE SEQUENCE [LARGE SCALE GENOMIC DNA]</scope>
    <source>
        <strain evidence="1">LP-2024</strain>
        <tissue evidence="1">Aerial parts of the thallus</tissue>
    </source>
</reference>
<protein>
    <submittedName>
        <fullName evidence="1">Uncharacterized protein</fullName>
    </submittedName>
</protein>